<evidence type="ECO:0000313" key="3">
    <source>
        <dbReference type="Proteomes" id="UP000075714"/>
    </source>
</evidence>
<protein>
    <submittedName>
        <fullName evidence="2">Uncharacterized protein</fullName>
    </submittedName>
</protein>
<gene>
    <name evidence="2" type="ORF">GPECTOR_12g476</name>
</gene>
<sequence>MASTSGNETRHSMRASGGQMNAVRHDFTRPDTLIVGPDGKTLVLGRPTKQEGQATGFHKYNPARRGRAAAVSKKNPKFAKLPSARLDGDALPPQGPLAFLSRIPLMNLVLTAVLVHRVASFVGRRLFGGPNAAAAGGRGAGAGAAQRQRQLVRPHGEYGEDDEEDWDELDERAEELLEQMQHASMLPTMLRSSLPKPQRTNLAKRAAAAHRNRPRGHRTSHAMLHGGPTANVATAAAAAASAAGGDAAGRRPAARRPLGKLEKMDLIVRQQVRAAMLAQQRQQILQLQQQGGGEALPALPAGASHAGPLALPAGGGQQMALVPAGGSAAAPYASQLPLPPPPFRPLPPHLLARLAGAPQVRAAAAAPSARPMPPVPPASVASAASSSAAAPEVGAAVVGPVAGKGAQAEGGCVAGSSGQAAPGSSSPSAAPASASPRTASPEYHVAYRDVTQPPRWTAKGWVGIDDYIKPRRGTAPSVYGSSSLMPPSAPPRHSAGLAPLAAPCPNEVRLQELLALQRRKVATEPGPGAYQPRDVGHHRRFRRPADPSVDGPFMLDQMPDGTSTRVKEIAALIRTQGDSGLGPGDYEGMAVKDLLMRSAPQYKVPVTDRDGRAAHAKTLSISRSIQHGIDWHVPIIVEPPPGQRDAASSSGGCGGSSAPTTARSDGGSAP</sequence>
<feature type="region of interest" description="Disordered" evidence="1">
    <location>
        <begin position="1"/>
        <end position="31"/>
    </location>
</feature>
<dbReference type="Proteomes" id="UP000075714">
    <property type="component" value="Unassembled WGS sequence"/>
</dbReference>
<reference evidence="3" key="1">
    <citation type="journal article" date="2016" name="Nat. Commun.">
        <title>The Gonium pectorale genome demonstrates co-option of cell cycle regulation during the evolution of multicellularity.</title>
        <authorList>
            <person name="Hanschen E.R."/>
            <person name="Marriage T.N."/>
            <person name="Ferris P.J."/>
            <person name="Hamaji T."/>
            <person name="Toyoda A."/>
            <person name="Fujiyama A."/>
            <person name="Neme R."/>
            <person name="Noguchi H."/>
            <person name="Minakuchi Y."/>
            <person name="Suzuki M."/>
            <person name="Kawai-Toyooka H."/>
            <person name="Smith D.R."/>
            <person name="Sparks H."/>
            <person name="Anderson J."/>
            <person name="Bakaric R."/>
            <person name="Luria V."/>
            <person name="Karger A."/>
            <person name="Kirschner M.W."/>
            <person name="Durand P.M."/>
            <person name="Michod R.E."/>
            <person name="Nozaki H."/>
            <person name="Olson B.J."/>
        </authorList>
    </citation>
    <scope>NUCLEOTIDE SEQUENCE [LARGE SCALE GENOMIC DNA]</scope>
    <source>
        <strain evidence="3">NIES-2863</strain>
    </source>
</reference>
<evidence type="ECO:0000313" key="2">
    <source>
        <dbReference type="EMBL" id="KXZ51513.1"/>
    </source>
</evidence>
<organism evidence="2 3">
    <name type="scientific">Gonium pectorale</name>
    <name type="common">Green alga</name>
    <dbReference type="NCBI Taxonomy" id="33097"/>
    <lineage>
        <taxon>Eukaryota</taxon>
        <taxon>Viridiplantae</taxon>
        <taxon>Chlorophyta</taxon>
        <taxon>core chlorophytes</taxon>
        <taxon>Chlorophyceae</taxon>
        <taxon>CS clade</taxon>
        <taxon>Chlamydomonadales</taxon>
        <taxon>Volvocaceae</taxon>
        <taxon>Gonium</taxon>
    </lineage>
</organism>
<feature type="region of interest" description="Disordered" evidence="1">
    <location>
        <begin position="635"/>
        <end position="670"/>
    </location>
</feature>
<name>A0A150GNU6_GONPE</name>
<keyword evidence="3" id="KW-1185">Reference proteome</keyword>
<feature type="region of interest" description="Disordered" evidence="1">
    <location>
        <begin position="134"/>
        <end position="166"/>
    </location>
</feature>
<dbReference type="AlphaFoldDB" id="A0A150GNU6"/>
<feature type="compositionally biased region" description="Low complexity" evidence="1">
    <location>
        <begin position="414"/>
        <end position="439"/>
    </location>
</feature>
<feature type="region of interest" description="Disordered" evidence="1">
    <location>
        <begin position="524"/>
        <end position="560"/>
    </location>
</feature>
<evidence type="ECO:0000256" key="1">
    <source>
        <dbReference type="SAM" id="MobiDB-lite"/>
    </source>
</evidence>
<dbReference type="EMBL" id="LSYV01000013">
    <property type="protein sequence ID" value="KXZ51513.1"/>
    <property type="molecule type" value="Genomic_DNA"/>
</dbReference>
<accession>A0A150GNU6</accession>
<proteinExistence type="predicted"/>
<feature type="region of interest" description="Disordered" evidence="1">
    <location>
        <begin position="406"/>
        <end position="439"/>
    </location>
</feature>
<dbReference type="OrthoDB" id="539501at2759"/>
<comment type="caution">
    <text evidence="2">The sequence shown here is derived from an EMBL/GenBank/DDBJ whole genome shotgun (WGS) entry which is preliminary data.</text>
</comment>